<dbReference type="SMART" id="SM00822">
    <property type="entry name" value="PKS_KR"/>
    <property type="match status" value="1"/>
</dbReference>
<proteinExistence type="inferred from homology"/>
<dbReference type="PRINTS" id="PR00080">
    <property type="entry name" value="SDRFAMILY"/>
</dbReference>
<dbReference type="RefSeq" id="WP_369156686.1">
    <property type="nucleotide sequence ID" value="NZ_CP163429.1"/>
</dbReference>
<dbReference type="EMBL" id="CP163429">
    <property type="protein sequence ID" value="XDP94979.1"/>
    <property type="molecule type" value="Genomic_DNA"/>
</dbReference>
<reference evidence="4" key="1">
    <citation type="submission" date="2024-07" db="EMBL/GenBank/DDBJ databases">
        <authorList>
            <person name="Yu S.T."/>
        </authorList>
    </citation>
    <scope>NUCLEOTIDE SEQUENCE</scope>
    <source>
        <strain evidence="4">R02</strain>
    </source>
</reference>
<dbReference type="PANTHER" id="PTHR43639">
    <property type="entry name" value="OXIDOREDUCTASE, SHORT-CHAIN DEHYDROGENASE/REDUCTASE FAMILY (AFU_ORTHOLOGUE AFUA_5G02870)"/>
    <property type="match status" value="1"/>
</dbReference>
<dbReference type="InterPro" id="IPR057326">
    <property type="entry name" value="KR_dom"/>
</dbReference>
<sequence length="256" mass="26457">MSGRGLLHGQVALVTGAGGGIGRGIARRLAEEGAAVALHCRTSVASAQETAVAVRDAGGRAVVLRADLTDEDACHRLVAEAAERFGGRLTALVNNAGVQPVQELAGMTAAEWRTVVDTNLTAVFACTQAAAQLMRDQGGGSVTHIASVEARFPAPGHAHYGAAKAAVVMHARTAALEYGSWGVRVNTVSPGLIDREGLADAWPEGVRRWREASAVGRLGRPEDVGDACVFLASPLASWVTGHDLVVDGGATSRPTW</sequence>
<dbReference type="NCBIfam" id="NF005559">
    <property type="entry name" value="PRK07231.1"/>
    <property type="match status" value="1"/>
</dbReference>
<gene>
    <name evidence="4" type="ORF">AB5J57_16265</name>
</gene>
<comment type="similarity">
    <text evidence="1">Belongs to the short-chain dehydrogenases/reductases (SDR) family.</text>
</comment>
<accession>A0AB39LMT2</accession>
<evidence type="ECO:0000256" key="1">
    <source>
        <dbReference type="ARBA" id="ARBA00006484"/>
    </source>
</evidence>
<dbReference type="PANTHER" id="PTHR43639:SF1">
    <property type="entry name" value="SHORT-CHAIN DEHYDROGENASE_REDUCTASE FAMILY PROTEIN"/>
    <property type="match status" value="1"/>
</dbReference>
<dbReference type="InterPro" id="IPR036291">
    <property type="entry name" value="NAD(P)-bd_dom_sf"/>
</dbReference>
<protein>
    <submittedName>
        <fullName evidence="4">SDR family NAD(P)-dependent oxidoreductase</fullName>
        <ecNumber evidence="4">1.1.1.-</ecNumber>
    </submittedName>
</protein>
<evidence type="ECO:0000259" key="3">
    <source>
        <dbReference type="SMART" id="SM00822"/>
    </source>
</evidence>
<keyword evidence="2 4" id="KW-0560">Oxidoreductase</keyword>
<feature type="domain" description="Ketoreductase" evidence="3">
    <location>
        <begin position="10"/>
        <end position="196"/>
    </location>
</feature>
<dbReference type="AlphaFoldDB" id="A0AB39LMT2"/>
<dbReference type="SUPFAM" id="SSF51735">
    <property type="entry name" value="NAD(P)-binding Rossmann-fold domains"/>
    <property type="match status" value="1"/>
</dbReference>
<name>A0AB39LMT2_9ACTN</name>
<evidence type="ECO:0000256" key="2">
    <source>
        <dbReference type="ARBA" id="ARBA00023002"/>
    </source>
</evidence>
<evidence type="ECO:0000313" key="4">
    <source>
        <dbReference type="EMBL" id="XDP94979.1"/>
    </source>
</evidence>
<dbReference type="EC" id="1.1.1.-" evidence="4"/>
<organism evidence="4">
    <name type="scientific">Streptomyces sp. R02</name>
    <dbReference type="NCBI Taxonomy" id="3238623"/>
    <lineage>
        <taxon>Bacteria</taxon>
        <taxon>Bacillati</taxon>
        <taxon>Actinomycetota</taxon>
        <taxon>Actinomycetes</taxon>
        <taxon>Kitasatosporales</taxon>
        <taxon>Streptomycetaceae</taxon>
        <taxon>Streptomyces</taxon>
    </lineage>
</organism>
<dbReference type="InterPro" id="IPR002347">
    <property type="entry name" value="SDR_fam"/>
</dbReference>
<dbReference type="Gene3D" id="3.40.50.720">
    <property type="entry name" value="NAD(P)-binding Rossmann-like Domain"/>
    <property type="match status" value="1"/>
</dbReference>
<dbReference type="Pfam" id="PF13561">
    <property type="entry name" value="adh_short_C2"/>
    <property type="match status" value="1"/>
</dbReference>
<dbReference type="PRINTS" id="PR00081">
    <property type="entry name" value="GDHRDH"/>
</dbReference>
<dbReference type="FunFam" id="3.40.50.720:FF:000084">
    <property type="entry name" value="Short-chain dehydrogenase reductase"/>
    <property type="match status" value="1"/>
</dbReference>
<dbReference type="GO" id="GO:0016491">
    <property type="term" value="F:oxidoreductase activity"/>
    <property type="evidence" value="ECO:0007669"/>
    <property type="project" value="UniProtKB-KW"/>
</dbReference>